<keyword evidence="3" id="KW-1185">Reference proteome</keyword>
<proteinExistence type="predicted"/>
<feature type="compositionally biased region" description="Acidic residues" evidence="1">
    <location>
        <begin position="41"/>
        <end position="51"/>
    </location>
</feature>
<evidence type="ECO:0000313" key="2">
    <source>
        <dbReference type="EMBL" id="CAJ0574279.1"/>
    </source>
</evidence>
<feature type="region of interest" description="Disordered" evidence="1">
    <location>
        <begin position="1"/>
        <end position="85"/>
    </location>
</feature>
<dbReference type="Proteomes" id="UP001177023">
    <property type="component" value="Unassembled WGS sequence"/>
</dbReference>
<dbReference type="AlphaFoldDB" id="A0AA36CS28"/>
<sequence length="479" mass="54327">MPLTRSAMRKTQEAVEPPAAMPTEPNVDKTESPLDRHLPAIEDESSQDTEVGDTYKPPIDTEGSVSTIVDGRTDSTQSLTGSKDDLEEKIRAVKRPRRNKNKHQVQLEVDEVNVPSAAEIVQKVREMNRASPKLKRGRHFAFRGYTTPLERAHDALLMRFNLRELQDFVDNCEGRPITRRHQPPISVRHGKIDGHARRQNLTVAAREKFGSFDQTRPSYPFSVIQIGSYQSYHAIDEPTHKEQENRPNSITLSPQTRRMIYEFSSYDANRTLCYFVWVVSLENIVALHFTHDLLYVRLKEPATQATAFNGPVSTPGLDVTNGERDASVLHYFRLLHDTTPMKEWFLNFDRAFFEPRMLGYMDFFQALYGKLDPTAFVTAANQPAYQDINMQVTGRANQYHYHPPQPMETEDFNNAVIMQEQEALCDIKATPGTQTGLVDFGPVNNMTGYADADMFFVLPAQASGDSSMQPSASKKQLIP</sequence>
<feature type="non-terminal residue" evidence="2">
    <location>
        <position position="1"/>
    </location>
</feature>
<reference evidence="2" key="1">
    <citation type="submission" date="2023-06" db="EMBL/GenBank/DDBJ databases">
        <authorList>
            <person name="Delattre M."/>
        </authorList>
    </citation>
    <scope>NUCLEOTIDE SEQUENCE</scope>
    <source>
        <strain evidence="2">AF72</strain>
    </source>
</reference>
<name>A0AA36CS28_9BILA</name>
<protein>
    <submittedName>
        <fullName evidence="2">Uncharacterized protein</fullName>
    </submittedName>
</protein>
<accession>A0AA36CS28</accession>
<dbReference type="EMBL" id="CATQJA010002629">
    <property type="protein sequence ID" value="CAJ0574279.1"/>
    <property type="molecule type" value="Genomic_DNA"/>
</dbReference>
<comment type="caution">
    <text evidence="2">The sequence shown here is derived from an EMBL/GenBank/DDBJ whole genome shotgun (WGS) entry which is preliminary data.</text>
</comment>
<feature type="compositionally biased region" description="Basic and acidic residues" evidence="1">
    <location>
        <begin position="26"/>
        <end position="40"/>
    </location>
</feature>
<evidence type="ECO:0000256" key="1">
    <source>
        <dbReference type="SAM" id="MobiDB-lite"/>
    </source>
</evidence>
<gene>
    <name evidence="2" type="ORF">MSPICULIGERA_LOCUS12619</name>
</gene>
<organism evidence="2 3">
    <name type="scientific">Mesorhabditis spiculigera</name>
    <dbReference type="NCBI Taxonomy" id="96644"/>
    <lineage>
        <taxon>Eukaryota</taxon>
        <taxon>Metazoa</taxon>
        <taxon>Ecdysozoa</taxon>
        <taxon>Nematoda</taxon>
        <taxon>Chromadorea</taxon>
        <taxon>Rhabditida</taxon>
        <taxon>Rhabditina</taxon>
        <taxon>Rhabditomorpha</taxon>
        <taxon>Rhabditoidea</taxon>
        <taxon>Rhabditidae</taxon>
        <taxon>Mesorhabditinae</taxon>
        <taxon>Mesorhabditis</taxon>
    </lineage>
</organism>
<evidence type="ECO:0000313" key="3">
    <source>
        <dbReference type="Proteomes" id="UP001177023"/>
    </source>
</evidence>